<dbReference type="PROSITE" id="PS50287">
    <property type="entry name" value="SRCR_2"/>
    <property type="match status" value="1"/>
</dbReference>
<feature type="compositionally biased region" description="Basic and acidic residues" evidence="12">
    <location>
        <begin position="252"/>
        <end position="264"/>
    </location>
</feature>
<keyword evidence="3" id="KW-0964">Secreted</keyword>
<keyword evidence="6 13" id="KW-1133">Transmembrane helix</keyword>
<evidence type="ECO:0000313" key="16">
    <source>
        <dbReference type="Proteomes" id="UP001066276"/>
    </source>
</evidence>
<dbReference type="GO" id="GO:0031012">
    <property type="term" value="C:extracellular matrix"/>
    <property type="evidence" value="ECO:0007669"/>
    <property type="project" value="TreeGrafter"/>
</dbReference>
<dbReference type="SMART" id="SM00202">
    <property type="entry name" value="SR"/>
    <property type="match status" value="1"/>
</dbReference>
<sequence>MEELHDTSCNDSKTFLYSDIGTSLPSTMSPFEIKESKIKRNSPRNCILIAILVYLAVLTCGTGLLAYKVFHLQGMIQSNPQTGALTLTGSRSPSMDEDPIEAQILLEYLKDLSQQLNGTTRITGWEDVQKIKGLEKNVKIVTAKCDNVLMKMDNFTLTPGPPGLKGSKGDPGHSGPQGTKGEPGLKGERGLFGTPGIKGEKGAQGIQGIQGEQGAMGKSGPAGLDGIPGRPGEKGDSGINGVNGEDGLPGQKGEKGDPGEKGSEGVRGVPGMPGATARKGEAGLPGRKGDAGAPGITGPQGPKGDKGDKGLMGPQGAKGEQGIGGRIGPVGPMGPKGDSGSPGLKGEPGAGGANGRADPTVFKPTVVRLIGSANRGRVEVYYKDEWGTICDDEWDIKDAYVVCRMLGFSRGVSTFTASPGSGKVWLDDVKCTGQESSIFDCPKSQLGVHNCNHNEDAGVQCAT</sequence>
<evidence type="ECO:0000256" key="12">
    <source>
        <dbReference type="SAM" id="MobiDB-lite"/>
    </source>
</evidence>
<dbReference type="SUPFAM" id="SSF56487">
    <property type="entry name" value="SRCR-like"/>
    <property type="match status" value="1"/>
</dbReference>
<dbReference type="PRINTS" id="PR00258">
    <property type="entry name" value="SPERACTRCPTR"/>
</dbReference>
<dbReference type="Pfam" id="PF01391">
    <property type="entry name" value="Collagen"/>
    <property type="match status" value="2"/>
</dbReference>
<keyword evidence="9" id="KW-0675">Receptor</keyword>
<feature type="domain" description="SRCR" evidence="14">
    <location>
        <begin position="367"/>
        <end position="462"/>
    </location>
</feature>
<evidence type="ECO:0000313" key="15">
    <source>
        <dbReference type="EMBL" id="KAJ1175686.1"/>
    </source>
</evidence>
<evidence type="ECO:0000259" key="14">
    <source>
        <dbReference type="PROSITE" id="PS50287"/>
    </source>
</evidence>
<keyword evidence="4 13" id="KW-0812">Transmembrane</keyword>
<reference evidence="15" key="1">
    <citation type="journal article" date="2022" name="bioRxiv">
        <title>Sequencing and chromosome-scale assembly of the giantPleurodeles waltlgenome.</title>
        <authorList>
            <person name="Brown T."/>
            <person name="Elewa A."/>
            <person name="Iarovenko S."/>
            <person name="Subramanian E."/>
            <person name="Araus A.J."/>
            <person name="Petzold A."/>
            <person name="Susuki M."/>
            <person name="Suzuki K.-i.T."/>
            <person name="Hayashi T."/>
            <person name="Toyoda A."/>
            <person name="Oliveira C."/>
            <person name="Osipova E."/>
            <person name="Leigh N.D."/>
            <person name="Simon A."/>
            <person name="Yun M.H."/>
        </authorList>
    </citation>
    <scope>NUCLEOTIDE SEQUENCE</scope>
    <source>
        <strain evidence="15">20211129_DDA</strain>
        <tissue evidence="15">Liver</tissue>
    </source>
</reference>
<dbReference type="InterPro" id="IPR001190">
    <property type="entry name" value="SRCR"/>
</dbReference>
<keyword evidence="8 11" id="KW-1015">Disulfide bond</keyword>
<dbReference type="Proteomes" id="UP001066276">
    <property type="component" value="Chromosome 3_2"/>
</dbReference>
<comment type="subcellular location">
    <subcellularLocation>
        <location evidence="2">Membrane</location>
        <topology evidence="2">Single-pass type II membrane protein</topology>
    </subcellularLocation>
    <subcellularLocation>
        <location evidence="1">Secreted</location>
        <location evidence="1">Extracellular space</location>
        <location evidence="1">Extracellular matrix</location>
    </subcellularLocation>
</comment>
<evidence type="ECO:0000256" key="2">
    <source>
        <dbReference type="ARBA" id="ARBA00004606"/>
    </source>
</evidence>
<feature type="compositionally biased region" description="Gly residues" evidence="12">
    <location>
        <begin position="319"/>
        <end position="328"/>
    </location>
</feature>
<dbReference type="Pfam" id="PF00530">
    <property type="entry name" value="SRCR"/>
    <property type="match status" value="1"/>
</dbReference>
<evidence type="ECO:0000256" key="4">
    <source>
        <dbReference type="ARBA" id="ARBA00022692"/>
    </source>
</evidence>
<feature type="compositionally biased region" description="Low complexity" evidence="12">
    <location>
        <begin position="203"/>
        <end position="215"/>
    </location>
</feature>
<protein>
    <recommendedName>
        <fullName evidence="14">SRCR domain-containing protein</fullName>
    </recommendedName>
</protein>
<evidence type="ECO:0000256" key="1">
    <source>
        <dbReference type="ARBA" id="ARBA00004498"/>
    </source>
</evidence>
<dbReference type="EMBL" id="JANPWB010000006">
    <property type="protein sequence ID" value="KAJ1175686.1"/>
    <property type="molecule type" value="Genomic_DNA"/>
</dbReference>
<evidence type="ECO:0000256" key="10">
    <source>
        <dbReference type="ARBA" id="ARBA00023180"/>
    </source>
</evidence>
<dbReference type="AlphaFoldDB" id="A0AAV7THB6"/>
<dbReference type="PANTHER" id="PTHR24023:SF1082">
    <property type="entry name" value="COLLAGEN TRIPLE HELIX REPEAT"/>
    <property type="match status" value="1"/>
</dbReference>
<feature type="transmembrane region" description="Helical" evidence="13">
    <location>
        <begin position="46"/>
        <end position="67"/>
    </location>
</feature>
<dbReference type="InterPro" id="IPR008160">
    <property type="entry name" value="Collagen"/>
</dbReference>
<evidence type="ECO:0000256" key="8">
    <source>
        <dbReference type="ARBA" id="ARBA00023157"/>
    </source>
</evidence>
<keyword evidence="7 13" id="KW-0472">Membrane</keyword>
<feature type="region of interest" description="Disordered" evidence="12">
    <location>
        <begin position="159"/>
        <end position="358"/>
    </location>
</feature>
<accession>A0AAV7THB6</accession>
<gene>
    <name evidence="15" type="ORF">NDU88_000973</name>
</gene>
<dbReference type="Gene3D" id="3.10.250.10">
    <property type="entry name" value="SRCR-like domain"/>
    <property type="match status" value="1"/>
</dbReference>
<keyword evidence="5" id="KW-0735">Signal-anchor</keyword>
<feature type="disulfide bond" evidence="11">
    <location>
        <begin position="431"/>
        <end position="441"/>
    </location>
</feature>
<keyword evidence="10" id="KW-0325">Glycoprotein</keyword>
<proteinExistence type="predicted"/>
<evidence type="ECO:0000256" key="11">
    <source>
        <dbReference type="PROSITE-ProRule" id="PRU00196"/>
    </source>
</evidence>
<evidence type="ECO:0000256" key="6">
    <source>
        <dbReference type="ARBA" id="ARBA00022989"/>
    </source>
</evidence>
<evidence type="ECO:0000256" key="5">
    <source>
        <dbReference type="ARBA" id="ARBA00022968"/>
    </source>
</evidence>
<organism evidence="15 16">
    <name type="scientific">Pleurodeles waltl</name>
    <name type="common">Iberian ribbed newt</name>
    <dbReference type="NCBI Taxonomy" id="8319"/>
    <lineage>
        <taxon>Eukaryota</taxon>
        <taxon>Metazoa</taxon>
        <taxon>Chordata</taxon>
        <taxon>Craniata</taxon>
        <taxon>Vertebrata</taxon>
        <taxon>Euteleostomi</taxon>
        <taxon>Amphibia</taxon>
        <taxon>Batrachia</taxon>
        <taxon>Caudata</taxon>
        <taxon>Salamandroidea</taxon>
        <taxon>Salamandridae</taxon>
        <taxon>Pleurodelinae</taxon>
        <taxon>Pleurodeles</taxon>
    </lineage>
</organism>
<evidence type="ECO:0000256" key="9">
    <source>
        <dbReference type="ARBA" id="ARBA00023170"/>
    </source>
</evidence>
<name>A0AAV7THB6_PLEWA</name>
<evidence type="ECO:0000256" key="13">
    <source>
        <dbReference type="SAM" id="Phobius"/>
    </source>
</evidence>
<keyword evidence="3" id="KW-0272">Extracellular matrix</keyword>
<dbReference type="GO" id="GO:0016020">
    <property type="term" value="C:membrane"/>
    <property type="evidence" value="ECO:0007669"/>
    <property type="project" value="UniProtKB-SubCell"/>
</dbReference>
<evidence type="ECO:0000256" key="3">
    <source>
        <dbReference type="ARBA" id="ARBA00022530"/>
    </source>
</evidence>
<dbReference type="FunFam" id="3.10.250.10:FF:000011">
    <property type="entry name" value="Scavenger receptor class A member 5"/>
    <property type="match status" value="1"/>
</dbReference>
<dbReference type="PANTHER" id="PTHR24023">
    <property type="entry name" value="COLLAGEN ALPHA"/>
    <property type="match status" value="1"/>
</dbReference>
<comment type="caution">
    <text evidence="15">The sequence shown here is derived from an EMBL/GenBank/DDBJ whole genome shotgun (WGS) entry which is preliminary data.</text>
</comment>
<dbReference type="GO" id="GO:0005615">
    <property type="term" value="C:extracellular space"/>
    <property type="evidence" value="ECO:0007669"/>
    <property type="project" value="TreeGrafter"/>
</dbReference>
<comment type="caution">
    <text evidence="11">Lacks conserved residue(s) required for the propagation of feature annotation.</text>
</comment>
<dbReference type="InterPro" id="IPR036772">
    <property type="entry name" value="SRCR-like_dom_sf"/>
</dbReference>
<evidence type="ECO:0000256" key="7">
    <source>
        <dbReference type="ARBA" id="ARBA00023136"/>
    </source>
</evidence>
<keyword evidence="16" id="KW-1185">Reference proteome</keyword>
<dbReference type="InterPro" id="IPR050149">
    <property type="entry name" value="Collagen_superfamily"/>
</dbReference>